<evidence type="ECO:0000313" key="2">
    <source>
        <dbReference type="EMBL" id="SFT04003.1"/>
    </source>
</evidence>
<evidence type="ECO:0008006" key="4">
    <source>
        <dbReference type="Google" id="ProtNLM"/>
    </source>
</evidence>
<organism evidence="2 3">
    <name type="scientific">Marininema halotolerans</name>
    <dbReference type="NCBI Taxonomy" id="1155944"/>
    <lineage>
        <taxon>Bacteria</taxon>
        <taxon>Bacillati</taxon>
        <taxon>Bacillota</taxon>
        <taxon>Bacilli</taxon>
        <taxon>Bacillales</taxon>
        <taxon>Thermoactinomycetaceae</taxon>
        <taxon>Marininema</taxon>
    </lineage>
</organism>
<dbReference type="Proteomes" id="UP000198660">
    <property type="component" value="Unassembled WGS sequence"/>
</dbReference>
<dbReference type="EMBL" id="FPAA01000019">
    <property type="protein sequence ID" value="SFT04003.1"/>
    <property type="molecule type" value="Genomic_DNA"/>
</dbReference>
<proteinExistence type="predicted"/>
<evidence type="ECO:0000313" key="3">
    <source>
        <dbReference type="Proteomes" id="UP000198660"/>
    </source>
</evidence>
<keyword evidence="3" id="KW-1185">Reference proteome</keyword>
<feature type="transmembrane region" description="Helical" evidence="1">
    <location>
        <begin position="54"/>
        <end position="73"/>
    </location>
</feature>
<sequence>MTVGFDEAMIIGVIIGLVELAKQSGLPKRIAPIVSLALGIAAGIFYVYPSDLSMGILQGIVLGLTAGGFYSGAKSVIQKGGR</sequence>
<feature type="transmembrane region" description="Helical" evidence="1">
    <location>
        <begin position="30"/>
        <end position="48"/>
    </location>
</feature>
<evidence type="ECO:0000256" key="1">
    <source>
        <dbReference type="SAM" id="Phobius"/>
    </source>
</evidence>
<keyword evidence="1" id="KW-1133">Transmembrane helix</keyword>
<reference evidence="3" key="1">
    <citation type="submission" date="2016-10" db="EMBL/GenBank/DDBJ databases">
        <authorList>
            <person name="Varghese N."/>
            <person name="Submissions S."/>
        </authorList>
    </citation>
    <scope>NUCLEOTIDE SEQUENCE [LARGE SCALE GENOMIC DNA]</scope>
    <source>
        <strain evidence="3">DSM 45789</strain>
    </source>
</reference>
<protein>
    <recommendedName>
        <fullName evidence="4">Holin</fullName>
    </recommendedName>
</protein>
<keyword evidence="1" id="KW-0472">Membrane</keyword>
<accession>A0A1I6URK6</accession>
<keyword evidence="1" id="KW-0812">Transmembrane</keyword>
<dbReference type="RefSeq" id="WP_091839764.1">
    <property type="nucleotide sequence ID" value="NZ_FPAA01000019.1"/>
</dbReference>
<name>A0A1I6URK6_9BACL</name>
<gene>
    <name evidence="2" type="ORF">SAMN05444972_11929</name>
</gene>
<dbReference type="OrthoDB" id="2925715at2"/>
<dbReference type="AlphaFoldDB" id="A0A1I6URK6"/>